<organism evidence="2">
    <name type="scientific">Candidatus Kentrum sp. FM</name>
    <dbReference type="NCBI Taxonomy" id="2126340"/>
    <lineage>
        <taxon>Bacteria</taxon>
        <taxon>Pseudomonadati</taxon>
        <taxon>Pseudomonadota</taxon>
        <taxon>Gammaproteobacteria</taxon>
        <taxon>Candidatus Kentrum</taxon>
    </lineage>
</organism>
<dbReference type="PANTHER" id="PTHR33293">
    <property type="entry name" value="INSERTION ELEMENT IS1 1 PROTEIN INSB-RELATED"/>
    <property type="match status" value="1"/>
</dbReference>
<evidence type="ECO:0000313" key="2">
    <source>
        <dbReference type="EMBL" id="VFJ61809.1"/>
    </source>
</evidence>
<accession>A0A450T570</accession>
<name>A0A450T570_9GAMM</name>
<protein>
    <submittedName>
        <fullName evidence="2">Transposase and inactivated derivatives, IS1 family</fullName>
    </submittedName>
</protein>
<dbReference type="InterPro" id="IPR051354">
    <property type="entry name" value="Transposase_27_IS1"/>
</dbReference>
<proteinExistence type="predicted"/>
<evidence type="ECO:0000313" key="3">
    <source>
        <dbReference type="EMBL" id="VFK13654.1"/>
    </source>
</evidence>
<dbReference type="PANTHER" id="PTHR33293:SF2">
    <property type="entry name" value="TRANSPOSASE"/>
    <property type="match status" value="1"/>
</dbReference>
<dbReference type="EMBL" id="CAADFA010000294">
    <property type="protein sequence ID" value="VFJ61514.1"/>
    <property type="molecule type" value="Genomic_DNA"/>
</dbReference>
<dbReference type="AlphaFoldDB" id="A0A450T570"/>
<dbReference type="EMBL" id="CAADEZ010000293">
    <property type="protein sequence ID" value="VFJ61809.1"/>
    <property type="molecule type" value="Genomic_DNA"/>
</dbReference>
<evidence type="ECO:0000313" key="1">
    <source>
        <dbReference type="EMBL" id="VFJ61514.1"/>
    </source>
</evidence>
<dbReference type="EMBL" id="CAADFL010000289">
    <property type="protein sequence ID" value="VFK13654.1"/>
    <property type="molecule type" value="Genomic_DNA"/>
</dbReference>
<sequence>MNKLPTEKRDMILNLLVEGSSMRAISRITGVSINTVTKLLVDAGEACAAYHDEHVRNVSAKNIQCDEIWSFTYAKDKNVAAAKAAPEGAGDTWTWTALDSDTKLIISYLVGGRDAEYANEFMHDVADRLINRVQLTTDGHSAYLEAVEDAFGSDIDYAMLIKLYSGNTCTSSKAVTIAGNPEKKGINTSYVERQNLTMRMHMRRFTRKTNGFSKKVQNHFYMLSIYFVYYNFCKIHETLKVTPAMEAGLSGTLRDISWIGELIDARAPKPKERGAYKKAA</sequence>
<gene>
    <name evidence="2" type="ORF">BECKFM1743A_GA0114220_102935</name>
    <name evidence="3" type="ORF">BECKFM1743B_GA0114221_102895</name>
    <name evidence="1" type="ORF">BECKFM1743C_GA0114222_102945</name>
</gene>
<reference evidence="2" key="1">
    <citation type="submission" date="2019-02" db="EMBL/GenBank/DDBJ databases">
        <authorList>
            <person name="Gruber-Vodicka R. H."/>
            <person name="Seah K. B. B."/>
        </authorList>
    </citation>
    <scope>NUCLEOTIDE SEQUENCE</scope>
    <source>
        <strain evidence="2">BECK_BZ163</strain>
        <strain evidence="3">BECK_BZ164</strain>
        <strain evidence="1">BECK_BZ165</strain>
    </source>
</reference>